<evidence type="ECO:0000313" key="1">
    <source>
        <dbReference type="EMBL" id="GFJ87840.1"/>
    </source>
</evidence>
<dbReference type="RefSeq" id="WP_173074954.1">
    <property type="nucleotide sequence ID" value="NZ_BLPG01000001.1"/>
</dbReference>
<name>A0A6V8KWT1_9ACTN</name>
<keyword evidence="2" id="KW-1185">Reference proteome</keyword>
<comment type="caution">
    <text evidence="1">The sequence shown here is derived from an EMBL/GenBank/DDBJ whole genome shotgun (WGS) entry which is preliminary data.</text>
</comment>
<reference evidence="1 2" key="1">
    <citation type="submission" date="2020-03" db="EMBL/GenBank/DDBJ databases">
        <title>Whole genome shotgun sequence of Phytohabitans rumicis NBRC 108638.</title>
        <authorList>
            <person name="Komaki H."/>
            <person name="Tamura T."/>
        </authorList>
    </citation>
    <scope>NUCLEOTIDE SEQUENCE [LARGE SCALE GENOMIC DNA]</scope>
    <source>
        <strain evidence="1 2">NBRC 108638</strain>
    </source>
</reference>
<evidence type="ECO:0000313" key="2">
    <source>
        <dbReference type="Proteomes" id="UP000482960"/>
    </source>
</evidence>
<dbReference type="AlphaFoldDB" id="A0A6V8KWT1"/>
<organism evidence="1 2">
    <name type="scientific">Phytohabitans rumicis</name>
    <dbReference type="NCBI Taxonomy" id="1076125"/>
    <lineage>
        <taxon>Bacteria</taxon>
        <taxon>Bacillati</taxon>
        <taxon>Actinomycetota</taxon>
        <taxon>Actinomycetes</taxon>
        <taxon>Micromonosporales</taxon>
        <taxon>Micromonosporaceae</taxon>
    </lineage>
</organism>
<dbReference type="Proteomes" id="UP000482960">
    <property type="component" value="Unassembled WGS sequence"/>
</dbReference>
<reference evidence="1 2" key="2">
    <citation type="submission" date="2020-03" db="EMBL/GenBank/DDBJ databases">
        <authorList>
            <person name="Ichikawa N."/>
            <person name="Kimura A."/>
            <person name="Kitahashi Y."/>
            <person name="Uohara A."/>
        </authorList>
    </citation>
    <scope>NUCLEOTIDE SEQUENCE [LARGE SCALE GENOMIC DNA]</scope>
    <source>
        <strain evidence="1 2">NBRC 108638</strain>
    </source>
</reference>
<proteinExistence type="predicted"/>
<dbReference type="EMBL" id="BLPG01000001">
    <property type="protein sequence ID" value="GFJ87840.1"/>
    <property type="molecule type" value="Genomic_DNA"/>
</dbReference>
<accession>A0A6V8KWT1</accession>
<gene>
    <name evidence="1" type="ORF">Prum_014820</name>
</gene>
<protein>
    <submittedName>
        <fullName evidence="1">Uncharacterized protein</fullName>
    </submittedName>
</protein>
<sequence>MEELSLRGQPRARIEIDLNSRGRDGYVRARLRKADRPVVAGDEVTVFEPDDQVAAVATVVRVDEERGFLSLDVDWSTLVDDYHVILLSAPNAAKNSLTVDPLVFVYPRRVQSRFQQ</sequence>